<dbReference type="Proteomes" id="UP000502248">
    <property type="component" value="Chromosome"/>
</dbReference>
<sequence>MAVIVWVVIIMTLLYLIQRFVYSMFGLKAVTYDRTFSSSRIYAGQTVVMQETIANRKRLPLPWLRVESLLPAQLVFKNREAHMAINRGDQLQNHASVFSIPSYTEIVRKHEIVCPQRGRYRIASFTLALGDVVGVSGKSVTQAADCEIVVYPRLKELSDFPLDARKFLQSVRSMISPIMEDHYYVAGIRPYRQGDSFRMVNWNATAKSGELLVHKRESMQDNDLTIILNAELLDSAHNVRISRDSFEEALSYAASAAQYMISGGGKAGLIYNGMVEGNAGTVFRAPTKSGAAHMNTLLEAMAGFLPETTLGLSYLLEQLIGERTRGMNYMLLSAFVDRKQEQLIRQLRGQGNSVQLLLMGKEGAA</sequence>
<dbReference type="InterPro" id="IPR002881">
    <property type="entry name" value="DUF58"/>
</dbReference>
<dbReference type="AlphaFoldDB" id="A0A7Z2VNA3"/>
<organism evidence="2 3">
    <name type="scientific">Cohnella herbarum</name>
    <dbReference type="NCBI Taxonomy" id="2728023"/>
    <lineage>
        <taxon>Bacteria</taxon>
        <taxon>Bacillati</taxon>
        <taxon>Bacillota</taxon>
        <taxon>Bacilli</taxon>
        <taxon>Bacillales</taxon>
        <taxon>Paenibacillaceae</taxon>
        <taxon>Cohnella</taxon>
    </lineage>
</organism>
<protein>
    <submittedName>
        <fullName evidence="2">DUF58 domain-containing protein</fullName>
    </submittedName>
</protein>
<keyword evidence="3" id="KW-1185">Reference proteome</keyword>
<proteinExistence type="predicted"/>
<evidence type="ECO:0000313" key="2">
    <source>
        <dbReference type="EMBL" id="QJD86161.1"/>
    </source>
</evidence>
<gene>
    <name evidence="2" type="ORF">HH215_25270</name>
</gene>
<evidence type="ECO:0000313" key="3">
    <source>
        <dbReference type="Proteomes" id="UP000502248"/>
    </source>
</evidence>
<dbReference type="Pfam" id="PF01882">
    <property type="entry name" value="DUF58"/>
    <property type="match status" value="1"/>
</dbReference>
<dbReference type="KEGG" id="cheb:HH215_25270"/>
<feature type="domain" description="DUF58" evidence="1">
    <location>
        <begin position="188"/>
        <end position="351"/>
    </location>
</feature>
<name>A0A7Z2VNA3_9BACL</name>
<dbReference type="EMBL" id="CP051680">
    <property type="protein sequence ID" value="QJD86161.1"/>
    <property type="molecule type" value="Genomic_DNA"/>
</dbReference>
<accession>A0A7Z2VNA3</accession>
<dbReference type="PANTHER" id="PTHR34351">
    <property type="entry name" value="SLR1927 PROTEIN-RELATED"/>
    <property type="match status" value="1"/>
</dbReference>
<evidence type="ECO:0000259" key="1">
    <source>
        <dbReference type="Pfam" id="PF01882"/>
    </source>
</evidence>
<reference evidence="2 3" key="1">
    <citation type="submission" date="2020-04" db="EMBL/GenBank/DDBJ databases">
        <title>Genome sequencing of novel species.</title>
        <authorList>
            <person name="Heo J."/>
            <person name="Kim S.-J."/>
            <person name="Kim J.-S."/>
            <person name="Hong S.-B."/>
            <person name="Kwon S.-W."/>
        </authorList>
    </citation>
    <scope>NUCLEOTIDE SEQUENCE [LARGE SCALE GENOMIC DNA]</scope>
    <source>
        <strain evidence="2 3">MFER-1</strain>
    </source>
</reference>
<dbReference type="RefSeq" id="WP_169282413.1">
    <property type="nucleotide sequence ID" value="NZ_CP051680.1"/>
</dbReference>
<dbReference type="PANTHER" id="PTHR34351:SF2">
    <property type="entry name" value="DUF58 DOMAIN-CONTAINING PROTEIN"/>
    <property type="match status" value="1"/>
</dbReference>